<name>A0AAV9NTI6_9EURO</name>
<dbReference type="Proteomes" id="UP001358417">
    <property type="component" value="Unassembled WGS sequence"/>
</dbReference>
<dbReference type="RefSeq" id="XP_064711991.1">
    <property type="nucleotide sequence ID" value="XM_064844131.1"/>
</dbReference>
<evidence type="ECO:0000259" key="1">
    <source>
        <dbReference type="Pfam" id="PF12697"/>
    </source>
</evidence>
<feature type="domain" description="AB hydrolase-1" evidence="1">
    <location>
        <begin position="13"/>
        <end position="256"/>
    </location>
</feature>
<organism evidence="2 3">
    <name type="scientific">Exophiala bonariae</name>
    <dbReference type="NCBI Taxonomy" id="1690606"/>
    <lineage>
        <taxon>Eukaryota</taxon>
        <taxon>Fungi</taxon>
        <taxon>Dikarya</taxon>
        <taxon>Ascomycota</taxon>
        <taxon>Pezizomycotina</taxon>
        <taxon>Eurotiomycetes</taxon>
        <taxon>Chaetothyriomycetidae</taxon>
        <taxon>Chaetothyriales</taxon>
        <taxon>Herpotrichiellaceae</taxon>
        <taxon>Exophiala</taxon>
    </lineage>
</organism>
<reference evidence="2 3" key="1">
    <citation type="submission" date="2023-08" db="EMBL/GenBank/DDBJ databases">
        <title>Black Yeasts Isolated from many extreme environments.</title>
        <authorList>
            <person name="Coleine C."/>
            <person name="Stajich J.E."/>
            <person name="Selbmann L."/>
        </authorList>
    </citation>
    <scope>NUCLEOTIDE SEQUENCE [LARGE SCALE GENOMIC DNA]</scope>
    <source>
        <strain evidence="2 3">CCFEE 5792</strain>
    </source>
</reference>
<evidence type="ECO:0000313" key="2">
    <source>
        <dbReference type="EMBL" id="KAK5064667.1"/>
    </source>
</evidence>
<proteinExistence type="predicted"/>
<sequence>MAQGNPTSSKPAIVVIPGGACPVVFYNDLVSSLTKDGYEAETHNLRSYTDDPKNSEPQGLAEDAAYFHEKIEALADQGKDVVVVGHSYGGLVTTDAAHGLSKAERESAGKRGGVVRIIYLSCIVGAVGSTSAETCADRLPTFDFMEPFDETGKFLKQNAEKSAHIVFSDMPLEEGKQWVSKMWCHSSRSFSDKIQHAAYLENPVTWIFCTKDEVLLPSFQRGCIEFIEQEKKGEKVDVVELEVGHCPNVSAIELTAKTIVEAVERNA</sequence>
<dbReference type="InterPro" id="IPR052897">
    <property type="entry name" value="Sec-Metab_Biosynth_Hydrolase"/>
</dbReference>
<comment type="caution">
    <text evidence="2">The sequence shown here is derived from an EMBL/GenBank/DDBJ whole genome shotgun (WGS) entry which is preliminary data.</text>
</comment>
<dbReference type="Pfam" id="PF12697">
    <property type="entry name" value="Abhydrolase_6"/>
    <property type="match status" value="1"/>
</dbReference>
<dbReference type="PANTHER" id="PTHR37017">
    <property type="entry name" value="AB HYDROLASE-1 DOMAIN-CONTAINING PROTEIN-RELATED"/>
    <property type="match status" value="1"/>
</dbReference>
<dbReference type="PANTHER" id="PTHR37017:SF13">
    <property type="entry name" value="AB HYDROLASE-1 DOMAIN-CONTAINING PROTEIN"/>
    <property type="match status" value="1"/>
</dbReference>
<protein>
    <recommendedName>
        <fullName evidence="1">AB hydrolase-1 domain-containing protein</fullName>
    </recommendedName>
</protein>
<gene>
    <name evidence="2" type="ORF">LTR84_000501</name>
</gene>
<dbReference type="InterPro" id="IPR029058">
    <property type="entry name" value="AB_hydrolase_fold"/>
</dbReference>
<dbReference type="EMBL" id="JAVRRD010000001">
    <property type="protein sequence ID" value="KAK5064667.1"/>
    <property type="molecule type" value="Genomic_DNA"/>
</dbReference>
<dbReference type="SUPFAM" id="SSF53474">
    <property type="entry name" value="alpha/beta-Hydrolases"/>
    <property type="match status" value="1"/>
</dbReference>
<dbReference type="InterPro" id="IPR000073">
    <property type="entry name" value="AB_hydrolase_1"/>
</dbReference>
<accession>A0AAV9NTI6</accession>
<dbReference type="GeneID" id="89968723"/>
<dbReference type="Gene3D" id="3.40.50.1820">
    <property type="entry name" value="alpha/beta hydrolase"/>
    <property type="match status" value="1"/>
</dbReference>
<evidence type="ECO:0000313" key="3">
    <source>
        <dbReference type="Proteomes" id="UP001358417"/>
    </source>
</evidence>
<keyword evidence="3" id="KW-1185">Reference proteome</keyword>
<dbReference type="AlphaFoldDB" id="A0AAV9NTI6"/>